<comment type="caution">
    <text evidence="1">The sequence shown here is derived from an EMBL/GenBank/DDBJ whole genome shotgun (WGS) entry which is preliminary data.</text>
</comment>
<sequence length="84" mass="8951">MEGGLRRVATRIGEMEEPIAIPICGWFDPPMLPRAKFVLLGLLKRIKANEYGCCFLGFTSMGVGSGGNTGICVGIGDSGWFLLG</sequence>
<dbReference type="EMBL" id="JBBPBN010000018">
    <property type="protein sequence ID" value="KAK9018925.1"/>
    <property type="molecule type" value="Genomic_DNA"/>
</dbReference>
<keyword evidence="2" id="KW-1185">Reference proteome</keyword>
<reference evidence="1 2" key="1">
    <citation type="journal article" date="2024" name="G3 (Bethesda)">
        <title>Genome assembly of Hibiscus sabdariffa L. provides insights into metabolisms of medicinal natural products.</title>
        <authorList>
            <person name="Kim T."/>
        </authorList>
    </citation>
    <scope>NUCLEOTIDE SEQUENCE [LARGE SCALE GENOMIC DNA]</scope>
    <source>
        <strain evidence="1">TK-2024</strain>
        <tissue evidence="1">Old leaves</tissue>
    </source>
</reference>
<dbReference type="Proteomes" id="UP001396334">
    <property type="component" value="Unassembled WGS sequence"/>
</dbReference>
<name>A0ABR2S113_9ROSI</name>
<organism evidence="1 2">
    <name type="scientific">Hibiscus sabdariffa</name>
    <name type="common">roselle</name>
    <dbReference type="NCBI Taxonomy" id="183260"/>
    <lineage>
        <taxon>Eukaryota</taxon>
        <taxon>Viridiplantae</taxon>
        <taxon>Streptophyta</taxon>
        <taxon>Embryophyta</taxon>
        <taxon>Tracheophyta</taxon>
        <taxon>Spermatophyta</taxon>
        <taxon>Magnoliopsida</taxon>
        <taxon>eudicotyledons</taxon>
        <taxon>Gunneridae</taxon>
        <taxon>Pentapetalae</taxon>
        <taxon>rosids</taxon>
        <taxon>malvids</taxon>
        <taxon>Malvales</taxon>
        <taxon>Malvaceae</taxon>
        <taxon>Malvoideae</taxon>
        <taxon>Hibiscus</taxon>
    </lineage>
</organism>
<evidence type="ECO:0000313" key="1">
    <source>
        <dbReference type="EMBL" id="KAK9018925.1"/>
    </source>
</evidence>
<proteinExistence type="predicted"/>
<accession>A0ABR2S113</accession>
<gene>
    <name evidence="1" type="ORF">V6N11_033970</name>
</gene>
<evidence type="ECO:0000313" key="2">
    <source>
        <dbReference type="Proteomes" id="UP001396334"/>
    </source>
</evidence>
<protein>
    <submittedName>
        <fullName evidence="1">Uncharacterized protein</fullName>
    </submittedName>
</protein>